<evidence type="ECO:0000313" key="3">
    <source>
        <dbReference type="Proteomes" id="UP000192923"/>
    </source>
</evidence>
<keyword evidence="1" id="KW-0812">Transmembrane</keyword>
<keyword evidence="1" id="KW-0472">Membrane</keyword>
<dbReference type="InterPro" id="IPR032809">
    <property type="entry name" value="Put_HupE_UreJ"/>
</dbReference>
<gene>
    <name evidence="2" type="ORF">SAMN02949497_0967</name>
</gene>
<dbReference type="AlphaFoldDB" id="A0A1Y6CU10"/>
<feature type="transmembrane region" description="Helical" evidence="1">
    <location>
        <begin position="305"/>
        <end position="326"/>
    </location>
</feature>
<evidence type="ECO:0000313" key="2">
    <source>
        <dbReference type="EMBL" id="SMF93680.1"/>
    </source>
</evidence>
<dbReference type="RefSeq" id="WP_176225096.1">
    <property type="nucleotide sequence ID" value="NZ_FXAM01000001.1"/>
</dbReference>
<name>A0A1Y6CU10_9GAMM</name>
<dbReference type="EMBL" id="FXAM01000001">
    <property type="protein sequence ID" value="SMF93680.1"/>
    <property type="molecule type" value="Genomic_DNA"/>
</dbReference>
<evidence type="ECO:0000256" key="1">
    <source>
        <dbReference type="SAM" id="Phobius"/>
    </source>
</evidence>
<feature type="transmembrane region" description="Helical" evidence="1">
    <location>
        <begin position="271"/>
        <end position="293"/>
    </location>
</feature>
<sequence>MVGPWRGSLLALALWMVGALSVGMAHPLDPALLEIRQSTAGILDILWRLPAQDAEPPLRAVLPDTCKPVSTPSIDRSGPQVTQRWRAVCDPADLVGRPIAVTGLRERQTDALLRVHLADGRLIQHVLRGDAPLLLIPERAGRFDVLRDYLRLGFEHILGGPDHLLFVLGLVLLILGWRRLLWTVTAFTAGHSITLALAVLGVVQVPPQPVEVLIALTLVVVAVELARRGPGRETWARRFPWAVAFAFGLLHGLGFAGALAQVGLPAEEIPLALFAFNVGIEAGQVLWVAAILAGRAGLEAMPLRWPWPVGWVPAYAIGSLGTYWVIERAASWL</sequence>
<keyword evidence="3" id="KW-1185">Reference proteome</keyword>
<keyword evidence="1" id="KW-1133">Transmembrane helix</keyword>
<dbReference type="Proteomes" id="UP000192923">
    <property type="component" value="Unassembled WGS sequence"/>
</dbReference>
<accession>A0A1Y6CU10</accession>
<dbReference type="Pfam" id="PF13795">
    <property type="entry name" value="HupE_UreJ_2"/>
    <property type="match status" value="1"/>
</dbReference>
<reference evidence="2 3" key="1">
    <citation type="submission" date="2016-12" db="EMBL/GenBank/DDBJ databases">
        <authorList>
            <person name="Song W.-J."/>
            <person name="Kurnit D.M."/>
        </authorList>
    </citation>
    <scope>NUCLEOTIDE SEQUENCE [LARGE SCALE GENOMIC DNA]</scope>
    <source>
        <strain evidence="2 3">175</strain>
    </source>
</reference>
<dbReference type="STRING" id="1760988.SAMN02949497_0967"/>
<feature type="transmembrane region" description="Helical" evidence="1">
    <location>
        <begin position="239"/>
        <end position="259"/>
    </location>
</feature>
<organism evidence="2 3">
    <name type="scientific">Methylomagnum ishizawai</name>
    <dbReference type="NCBI Taxonomy" id="1760988"/>
    <lineage>
        <taxon>Bacteria</taxon>
        <taxon>Pseudomonadati</taxon>
        <taxon>Pseudomonadota</taxon>
        <taxon>Gammaproteobacteria</taxon>
        <taxon>Methylococcales</taxon>
        <taxon>Methylococcaceae</taxon>
        <taxon>Methylomagnum</taxon>
    </lineage>
</organism>
<feature type="transmembrane region" description="Helical" evidence="1">
    <location>
        <begin position="180"/>
        <end position="203"/>
    </location>
</feature>
<feature type="transmembrane region" description="Helical" evidence="1">
    <location>
        <begin position="157"/>
        <end position="175"/>
    </location>
</feature>
<feature type="transmembrane region" description="Helical" evidence="1">
    <location>
        <begin position="209"/>
        <end position="227"/>
    </location>
</feature>
<protein>
    <submittedName>
        <fullName evidence="2">HupE / UreJ protein</fullName>
    </submittedName>
</protein>
<proteinExistence type="predicted"/>